<feature type="compositionally biased region" description="Polar residues" evidence="2">
    <location>
        <begin position="101"/>
        <end position="110"/>
    </location>
</feature>
<reference evidence="4" key="1">
    <citation type="submission" date="2021-12" db="EMBL/GenBank/DDBJ databases">
        <authorList>
            <person name="King R."/>
        </authorList>
    </citation>
    <scope>NUCLEOTIDE SEQUENCE</scope>
</reference>
<keyword evidence="1" id="KW-0863">Zinc-finger</keyword>
<protein>
    <recommendedName>
        <fullName evidence="3">C2H2-type domain-containing protein</fullName>
    </recommendedName>
</protein>
<dbReference type="Proteomes" id="UP001153714">
    <property type="component" value="Chromosome 14"/>
</dbReference>
<sequence length="110" mass="12550">MLVNHMWRVHDARAAVPLERRVRHYPCVACPKLYRAASKRDEHVRRHHPGVELVKGSSIDTGTRSCEPAACPLCPRQYVTRAKMLQHMRAAHPDRAPPKQSRLNNDLITG</sequence>
<evidence type="ECO:0000313" key="5">
    <source>
        <dbReference type="Proteomes" id="UP001153714"/>
    </source>
</evidence>
<feature type="domain" description="C2H2-type" evidence="3">
    <location>
        <begin position="69"/>
        <end position="97"/>
    </location>
</feature>
<dbReference type="GO" id="GO:0008270">
    <property type="term" value="F:zinc ion binding"/>
    <property type="evidence" value="ECO:0007669"/>
    <property type="project" value="UniProtKB-KW"/>
</dbReference>
<dbReference type="OrthoDB" id="3535323at2759"/>
<dbReference type="InterPro" id="IPR013087">
    <property type="entry name" value="Znf_C2H2_type"/>
</dbReference>
<accession>A0A9N9QY58</accession>
<feature type="region of interest" description="Disordered" evidence="2">
    <location>
        <begin position="89"/>
        <end position="110"/>
    </location>
</feature>
<dbReference type="SMART" id="SM00355">
    <property type="entry name" value="ZnF_C2H2"/>
    <property type="match status" value="2"/>
</dbReference>
<evidence type="ECO:0000256" key="1">
    <source>
        <dbReference type="PROSITE-ProRule" id="PRU00042"/>
    </source>
</evidence>
<keyword evidence="5" id="KW-1185">Reference proteome</keyword>
<evidence type="ECO:0000259" key="3">
    <source>
        <dbReference type="PROSITE" id="PS50157"/>
    </source>
</evidence>
<name>A0A9N9QY58_9NEOP</name>
<dbReference type="Gene3D" id="3.30.160.60">
    <property type="entry name" value="Classic Zinc Finger"/>
    <property type="match status" value="1"/>
</dbReference>
<evidence type="ECO:0000313" key="4">
    <source>
        <dbReference type="EMBL" id="CAG9785670.1"/>
    </source>
</evidence>
<dbReference type="PROSITE" id="PS00028">
    <property type="entry name" value="ZINC_FINGER_C2H2_1"/>
    <property type="match status" value="2"/>
</dbReference>
<dbReference type="SUPFAM" id="SSF57667">
    <property type="entry name" value="beta-beta-alpha zinc fingers"/>
    <property type="match status" value="1"/>
</dbReference>
<proteinExistence type="predicted"/>
<dbReference type="InterPro" id="IPR036236">
    <property type="entry name" value="Znf_C2H2_sf"/>
</dbReference>
<gene>
    <name evidence="4" type="ORF">DIATSA_LOCUS3685</name>
</gene>
<dbReference type="PROSITE" id="PS50157">
    <property type="entry name" value="ZINC_FINGER_C2H2_2"/>
    <property type="match status" value="1"/>
</dbReference>
<dbReference type="AlphaFoldDB" id="A0A9N9QY58"/>
<keyword evidence="1" id="KW-0862">Zinc</keyword>
<dbReference type="EMBL" id="OU893345">
    <property type="protein sequence ID" value="CAG9785670.1"/>
    <property type="molecule type" value="Genomic_DNA"/>
</dbReference>
<organism evidence="4 5">
    <name type="scientific">Diatraea saccharalis</name>
    <name type="common">sugarcane borer</name>
    <dbReference type="NCBI Taxonomy" id="40085"/>
    <lineage>
        <taxon>Eukaryota</taxon>
        <taxon>Metazoa</taxon>
        <taxon>Ecdysozoa</taxon>
        <taxon>Arthropoda</taxon>
        <taxon>Hexapoda</taxon>
        <taxon>Insecta</taxon>
        <taxon>Pterygota</taxon>
        <taxon>Neoptera</taxon>
        <taxon>Endopterygota</taxon>
        <taxon>Lepidoptera</taxon>
        <taxon>Glossata</taxon>
        <taxon>Ditrysia</taxon>
        <taxon>Pyraloidea</taxon>
        <taxon>Crambidae</taxon>
        <taxon>Crambinae</taxon>
        <taxon>Diatraea</taxon>
    </lineage>
</organism>
<reference evidence="4" key="2">
    <citation type="submission" date="2022-10" db="EMBL/GenBank/DDBJ databases">
        <authorList>
            <consortium name="ENA_rothamsted_submissions"/>
            <consortium name="culmorum"/>
            <person name="King R."/>
        </authorList>
    </citation>
    <scope>NUCLEOTIDE SEQUENCE</scope>
</reference>
<keyword evidence="1" id="KW-0479">Metal-binding</keyword>
<evidence type="ECO:0000256" key="2">
    <source>
        <dbReference type="SAM" id="MobiDB-lite"/>
    </source>
</evidence>